<keyword evidence="4" id="KW-1133">Transmembrane helix</keyword>
<dbReference type="SUPFAM" id="SSF103473">
    <property type="entry name" value="MFS general substrate transporter"/>
    <property type="match status" value="1"/>
</dbReference>
<evidence type="ECO:0000256" key="1">
    <source>
        <dbReference type="ARBA" id="ARBA00004651"/>
    </source>
</evidence>
<evidence type="ECO:0000313" key="6">
    <source>
        <dbReference type="Proteomes" id="UP001327093"/>
    </source>
</evidence>
<keyword evidence="4" id="KW-0472">Membrane</keyword>
<dbReference type="InterPro" id="IPR036259">
    <property type="entry name" value="MFS_trans_sf"/>
</dbReference>
<keyword evidence="4" id="KW-0812">Transmembrane</keyword>
<dbReference type="RefSeq" id="WP_324266116.1">
    <property type="nucleotide sequence ID" value="NZ_JAWLNX010000008.1"/>
</dbReference>
<keyword evidence="3" id="KW-1003">Cell membrane</keyword>
<organism evidence="5 6">
    <name type="scientific">Saccharopolyspora mangrovi</name>
    <dbReference type="NCBI Taxonomy" id="3082379"/>
    <lineage>
        <taxon>Bacteria</taxon>
        <taxon>Bacillati</taxon>
        <taxon>Actinomycetota</taxon>
        <taxon>Actinomycetes</taxon>
        <taxon>Pseudonocardiales</taxon>
        <taxon>Pseudonocardiaceae</taxon>
        <taxon>Saccharopolyspora</taxon>
    </lineage>
</organism>
<accession>A0ABU6AAY2</accession>
<evidence type="ECO:0008006" key="7">
    <source>
        <dbReference type="Google" id="ProtNLM"/>
    </source>
</evidence>
<dbReference type="Proteomes" id="UP001327093">
    <property type="component" value="Unassembled WGS sequence"/>
</dbReference>
<keyword evidence="2" id="KW-0813">Transport</keyword>
<reference evidence="5 6" key="1">
    <citation type="submission" date="2023-10" db="EMBL/GenBank/DDBJ databases">
        <title>Saccharopolyspora sp. nov., isolated from mangrove soil.</title>
        <authorList>
            <person name="Lu Y."/>
            <person name="Liu W."/>
        </authorList>
    </citation>
    <scope>NUCLEOTIDE SEQUENCE [LARGE SCALE GENOMIC DNA]</scope>
    <source>
        <strain evidence="5 6">S2-29</strain>
    </source>
</reference>
<dbReference type="EMBL" id="JAWLNX010000008">
    <property type="protein sequence ID" value="MEB3368598.1"/>
    <property type="molecule type" value="Genomic_DNA"/>
</dbReference>
<name>A0ABU6AAY2_9PSEU</name>
<feature type="transmembrane region" description="Helical" evidence="4">
    <location>
        <begin position="63"/>
        <end position="84"/>
    </location>
</feature>
<keyword evidence="6" id="KW-1185">Reference proteome</keyword>
<evidence type="ECO:0000313" key="5">
    <source>
        <dbReference type="EMBL" id="MEB3368598.1"/>
    </source>
</evidence>
<proteinExistence type="predicted"/>
<sequence length="138" mass="14482">MTAGLQPAPDVRAVSRKDVRTVITSSPMGTTVEWYDFFLYSTAASLVFDELFFPTDDPAVSTMLAFVTFFVGFVARPLGGVLFGHVGDRIGRKRTLVDAADGPVHGGDGRASHLRAGGTARARAAGAAARGAGPGDRR</sequence>
<evidence type="ECO:0000256" key="3">
    <source>
        <dbReference type="ARBA" id="ARBA00022475"/>
    </source>
</evidence>
<comment type="subcellular location">
    <subcellularLocation>
        <location evidence="1">Cell membrane</location>
        <topology evidence="1">Multi-pass membrane protein</topology>
    </subcellularLocation>
</comment>
<evidence type="ECO:0000256" key="2">
    <source>
        <dbReference type="ARBA" id="ARBA00022448"/>
    </source>
</evidence>
<protein>
    <recommendedName>
        <fullName evidence="7">MFS transporter</fullName>
    </recommendedName>
</protein>
<comment type="caution">
    <text evidence="5">The sequence shown here is derived from an EMBL/GenBank/DDBJ whole genome shotgun (WGS) entry which is preliminary data.</text>
</comment>
<dbReference type="PANTHER" id="PTHR43045:SF1">
    <property type="entry name" value="SHIKIMATE TRANSPORTER"/>
    <property type="match status" value="1"/>
</dbReference>
<evidence type="ECO:0000256" key="4">
    <source>
        <dbReference type="SAM" id="Phobius"/>
    </source>
</evidence>
<gene>
    <name evidence="5" type="ORF">R4I43_14410</name>
</gene>
<dbReference type="PANTHER" id="PTHR43045">
    <property type="entry name" value="SHIKIMATE TRANSPORTER"/>
    <property type="match status" value="1"/>
</dbReference>
<dbReference type="Gene3D" id="1.20.1250.20">
    <property type="entry name" value="MFS general substrate transporter like domains"/>
    <property type="match status" value="1"/>
</dbReference>